<keyword evidence="6" id="KW-1015">Disulfide bond</keyword>
<sequence length="200" mass="22518">MFFSHHAHLLSSCTPWPLCLPCYCCSCCLLELWDCQQTDGSLSPGEVVEGLINFPQRLHKLLRADTGHYKDEDLNRSGRRGRRRKGRGNRKQKRPKKKPREHDCHLRLALVMARELGLGYDSDEVISFHFCAGDCAAARRTYHKAMESLARPGHAAEIAGLEASRPCCRPTNLTGVSFMDAQHTWRTAERVSASGCHCVI</sequence>
<evidence type="ECO:0000256" key="1">
    <source>
        <dbReference type="ARBA" id="ARBA00004613"/>
    </source>
</evidence>
<dbReference type="InterPro" id="IPR029034">
    <property type="entry name" value="Cystine-knot_cytokine"/>
</dbReference>
<evidence type="ECO:0000256" key="3">
    <source>
        <dbReference type="ARBA" id="ARBA00022525"/>
    </source>
</evidence>
<dbReference type="PANTHER" id="PTHR12173">
    <property type="entry name" value="GDNF SUBFAMILY OF TGF-BETA FAMILY"/>
    <property type="match status" value="1"/>
</dbReference>
<evidence type="ECO:0000256" key="2">
    <source>
        <dbReference type="ARBA" id="ARBA00009832"/>
    </source>
</evidence>
<dbReference type="GO" id="GO:0008083">
    <property type="term" value="F:growth factor activity"/>
    <property type="evidence" value="ECO:0007669"/>
    <property type="project" value="UniProtKB-KW"/>
</dbReference>
<keyword evidence="12" id="KW-1185">Reference proteome</keyword>
<evidence type="ECO:0000256" key="4">
    <source>
        <dbReference type="ARBA" id="ARBA00022729"/>
    </source>
</evidence>
<dbReference type="GO" id="GO:0030971">
    <property type="term" value="F:receptor tyrosine kinase binding"/>
    <property type="evidence" value="ECO:0007669"/>
    <property type="project" value="InterPro"/>
</dbReference>
<feature type="signal peptide" evidence="9">
    <location>
        <begin position="1"/>
        <end position="21"/>
    </location>
</feature>
<protein>
    <recommendedName>
        <fullName evidence="10">TGF-beta family profile domain-containing protein</fullName>
    </recommendedName>
</protein>
<dbReference type="Pfam" id="PF00019">
    <property type="entry name" value="TGF_beta"/>
    <property type="match status" value="1"/>
</dbReference>
<dbReference type="PANTHER" id="PTHR12173:SF8">
    <property type="entry name" value="PERSEPHIN"/>
    <property type="match status" value="1"/>
</dbReference>
<comment type="similarity">
    <text evidence="2">Belongs to the TGF-beta family. GDNF subfamily.</text>
</comment>
<feature type="chain" id="PRO_5034598235" description="TGF-beta family profile domain-containing protein" evidence="9">
    <location>
        <begin position="22"/>
        <end position="200"/>
    </location>
</feature>
<keyword evidence="3" id="KW-0964">Secreted</keyword>
<reference evidence="11" key="1">
    <citation type="submission" date="2025-08" db="UniProtKB">
        <authorList>
            <consortium name="Ensembl"/>
        </authorList>
    </citation>
    <scope>IDENTIFICATION</scope>
</reference>
<dbReference type="GO" id="GO:0030116">
    <property type="term" value="F:glial cell-derived neurotrophic factor receptor binding"/>
    <property type="evidence" value="ECO:0007669"/>
    <property type="project" value="InterPro"/>
</dbReference>
<dbReference type="AlphaFoldDB" id="A0A8C4RAY5"/>
<feature type="compositionally biased region" description="Basic residues" evidence="8">
    <location>
        <begin position="77"/>
        <end position="99"/>
    </location>
</feature>
<dbReference type="PROSITE" id="PS51362">
    <property type="entry name" value="TGF_BETA_2"/>
    <property type="match status" value="1"/>
</dbReference>
<dbReference type="GeneTree" id="ENSGT00950000182993"/>
<feature type="domain" description="TGF-beta family profile" evidence="10">
    <location>
        <begin position="82"/>
        <end position="199"/>
    </location>
</feature>
<dbReference type="Ensembl" id="ENSEBUT00000026649.1">
    <property type="protein sequence ID" value="ENSEBUP00000026073.1"/>
    <property type="gene ID" value="ENSEBUG00000016070.1"/>
</dbReference>
<name>A0A8C4RAY5_EPTBU</name>
<dbReference type="OMA" id="CCLLELW"/>
<evidence type="ECO:0000313" key="12">
    <source>
        <dbReference type="Proteomes" id="UP000694388"/>
    </source>
</evidence>
<evidence type="ECO:0000256" key="5">
    <source>
        <dbReference type="ARBA" id="ARBA00023030"/>
    </source>
</evidence>
<reference evidence="11" key="2">
    <citation type="submission" date="2025-09" db="UniProtKB">
        <authorList>
            <consortium name="Ensembl"/>
        </authorList>
    </citation>
    <scope>IDENTIFICATION</scope>
</reference>
<dbReference type="InterPro" id="IPR043401">
    <property type="entry name" value="GDNF_fam"/>
</dbReference>
<organism evidence="11 12">
    <name type="scientific">Eptatretus burgeri</name>
    <name type="common">Inshore hagfish</name>
    <dbReference type="NCBI Taxonomy" id="7764"/>
    <lineage>
        <taxon>Eukaryota</taxon>
        <taxon>Metazoa</taxon>
        <taxon>Chordata</taxon>
        <taxon>Craniata</taxon>
        <taxon>Vertebrata</taxon>
        <taxon>Cyclostomata</taxon>
        <taxon>Myxini</taxon>
        <taxon>Myxiniformes</taxon>
        <taxon>Myxinidae</taxon>
        <taxon>Eptatretinae</taxon>
        <taxon>Eptatretus</taxon>
    </lineage>
</organism>
<dbReference type="InterPro" id="IPR001839">
    <property type="entry name" value="TGF-b_C"/>
</dbReference>
<comment type="subcellular location">
    <subcellularLocation>
        <location evidence="1">Secreted</location>
    </subcellularLocation>
</comment>
<feature type="region of interest" description="Disordered" evidence="8">
    <location>
        <begin position="70"/>
        <end position="102"/>
    </location>
</feature>
<evidence type="ECO:0000259" key="10">
    <source>
        <dbReference type="PROSITE" id="PS51362"/>
    </source>
</evidence>
<evidence type="ECO:0000256" key="8">
    <source>
        <dbReference type="SAM" id="MobiDB-lite"/>
    </source>
</evidence>
<evidence type="ECO:0000313" key="11">
    <source>
        <dbReference type="Ensembl" id="ENSEBUP00000026073.1"/>
    </source>
</evidence>
<keyword evidence="5 7" id="KW-0339">Growth factor</keyword>
<keyword evidence="4 9" id="KW-0732">Signal</keyword>
<evidence type="ECO:0000256" key="6">
    <source>
        <dbReference type="ARBA" id="ARBA00023157"/>
    </source>
</evidence>
<proteinExistence type="inferred from homology"/>
<evidence type="ECO:0000256" key="7">
    <source>
        <dbReference type="RuleBase" id="RU000354"/>
    </source>
</evidence>
<evidence type="ECO:0000256" key="9">
    <source>
        <dbReference type="SAM" id="SignalP"/>
    </source>
</evidence>
<dbReference type="GO" id="GO:0005576">
    <property type="term" value="C:extracellular region"/>
    <property type="evidence" value="ECO:0007669"/>
    <property type="project" value="UniProtKB-SubCell"/>
</dbReference>
<dbReference type="GO" id="GO:0048731">
    <property type="term" value="P:system development"/>
    <property type="evidence" value="ECO:0007669"/>
    <property type="project" value="UniProtKB-ARBA"/>
</dbReference>
<accession>A0A8C4RAY5</accession>
<dbReference type="Gene3D" id="2.10.90.10">
    <property type="entry name" value="Cystine-knot cytokines"/>
    <property type="match status" value="1"/>
</dbReference>
<dbReference type="SUPFAM" id="SSF57501">
    <property type="entry name" value="Cystine-knot cytokines"/>
    <property type="match status" value="1"/>
</dbReference>
<dbReference type="Proteomes" id="UP000694388">
    <property type="component" value="Unplaced"/>
</dbReference>